<dbReference type="EMBL" id="MT631368">
    <property type="protein sequence ID" value="QNO48971.1"/>
    <property type="molecule type" value="Genomic_DNA"/>
</dbReference>
<sequence length="247" mass="27390">MEHGSLGDERGIDLQVVRAERGIAEERLKHAPVVVGIRSGKPDHYMESDLKPAVAQSLVGSDRVLHGMPAIDLFKHAVIDALNPNFHLRCAHLEQAVDLHGGQMVRAGLKGDPDIPDRSGLVRGDCGFDIEVDILIRHARAAEIVHSRNRPPDEPLLVIRRAGCERPAHHDQFNLVDRMPDALQLPQPDRHLRVRIVAALDRTHRGGLPSHVTLRCLEYGCGTARARDTCAMRARVRRGHHRNNGNA</sequence>
<gene>
    <name evidence="1" type="ORF">CMADCPIN_00001</name>
</gene>
<name>A0A7G9YLT7_9EURY</name>
<organism evidence="1">
    <name type="scientific">Candidatus Methanogaster sp. ANME-2c ERB4</name>
    <dbReference type="NCBI Taxonomy" id="2759911"/>
    <lineage>
        <taxon>Archaea</taxon>
        <taxon>Methanobacteriati</taxon>
        <taxon>Methanobacteriota</taxon>
        <taxon>Stenosarchaea group</taxon>
        <taxon>Methanomicrobia</taxon>
        <taxon>Methanosarcinales</taxon>
        <taxon>ANME-2 cluster</taxon>
        <taxon>Candidatus Methanogasteraceae</taxon>
        <taxon>Candidatus Methanogaster</taxon>
    </lineage>
</organism>
<dbReference type="AlphaFoldDB" id="A0A7G9YLT7"/>
<evidence type="ECO:0000313" key="1">
    <source>
        <dbReference type="EMBL" id="QNO48971.1"/>
    </source>
</evidence>
<protein>
    <submittedName>
        <fullName evidence="1">Uncharacterized protein</fullName>
    </submittedName>
</protein>
<reference evidence="1" key="1">
    <citation type="submission" date="2020-06" db="EMBL/GenBank/DDBJ databases">
        <title>Unique genomic features of the anaerobic methanotrophic archaea.</title>
        <authorList>
            <person name="Chadwick G.L."/>
            <person name="Skennerton C.T."/>
            <person name="Laso-Perez R."/>
            <person name="Leu A.O."/>
            <person name="Speth D.R."/>
            <person name="Yu H."/>
            <person name="Morgan-Lang C."/>
            <person name="Hatzenpichler R."/>
            <person name="Goudeau D."/>
            <person name="Malmstrom R."/>
            <person name="Brazelton W.J."/>
            <person name="Woyke T."/>
            <person name="Hallam S.J."/>
            <person name="Tyson G.W."/>
            <person name="Wegener G."/>
            <person name="Boetius A."/>
            <person name="Orphan V."/>
        </authorList>
    </citation>
    <scope>NUCLEOTIDE SEQUENCE</scope>
</reference>
<accession>A0A7G9YLT7</accession>
<proteinExistence type="predicted"/>